<dbReference type="PANTHER" id="PTHR46934:SF8">
    <property type="entry name" value="OS06G0481800 PROTEIN"/>
    <property type="match status" value="1"/>
</dbReference>
<name>A0A0D9VLP9_9ORYZ</name>
<accession>A0A0D9VLP9</accession>
<feature type="compositionally biased region" description="Basic and acidic residues" evidence="1">
    <location>
        <begin position="237"/>
        <end position="261"/>
    </location>
</feature>
<sequence>MMFGRMSPKAHLLQQQRKASPKSYITEKKKVSPKAQQPRASWNPGLEKALVDLFREHNNPHYHGQNGWTSEAWNKIVKEFRDKHPYVIMNKQQIQDKEKELKRDYRMLKEARKQSGVSWDDQRCMIIADDAVWENMIKSNDKVKKFSKNKSFPLFDALGELYDWQTAKGSMNFTSIEPPRHATLTQVGDHLERSESFPDVNWVPQDYEGLTDEVEEEENRMEYENQQTHIDTTSRGCGEKDGNKTKSASRERADKPVKRNRRNDVFDLMESYIEMRKEEEAKIRVESSKVDECSIRNCIDAYGKYRDYRRRPCRGKHMVHGIN</sequence>
<evidence type="ECO:0000256" key="1">
    <source>
        <dbReference type="SAM" id="MobiDB-lite"/>
    </source>
</evidence>
<feature type="region of interest" description="Disordered" evidence="1">
    <location>
        <begin position="1"/>
        <end position="41"/>
    </location>
</feature>
<dbReference type="PANTHER" id="PTHR46934">
    <property type="entry name" value="MYB_DNA-BIND_3 DOMAIN-CONTAINING PROTEIN-RELATED"/>
    <property type="match status" value="1"/>
</dbReference>
<dbReference type="EnsemblPlants" id="LPERR02G28290.1">
    <property type="protein sequence ID" value="LPERR02G28290.1"/>
    <property type="gene ID" value="LPERR02G28290"/>
</dbReference>
<evidence type="ECO:0000313" key="4">
    <source>
        <dbReference type="Proteomes" id="UP000032180"/>
    </source>
</evidence>
<proteinExistence type="predicted"/>
<feature type="domain" description="Myb/SANT-like" evidence="2">
    <location>
        <begin position="41"/>
        <end position="135"/>
    </location>
</feature>
<feature type="compositionally biased region" description="Polar residues" evidence="1">
    <location>
        <begin position="225"/>
        <end position="235"/>
    </location>
</feature>
<dbReference type="InterPro" id="IPR024752">
    <property type="entry name" value="Myb/SANT-like_dom"/>
</dbReference>
<dbReference type="Pfam" id="PF12776">
    <property type="entry name" value="Myb_DNA-bind_3"/>
    <property type="match status" value="1"/>
</dbReference>
<feature type="region of interest" description="Disordered" evidence="1">
    <location>
        <begin position="222"/>
        <end position="261"/>
    </location>
</feature>
<dbReference type="AlphaFoldDB" id="A0A0D9VLP9"/>
<reference evidence="3 4" key="1">
    <citation type="submission" date="2012-08" db="EMBL/GenBank/DDBJ databases">
        <title>Oryza genome evolution.</title>
        <authorList>
            <person name="Wing R.A."/>
        </authorList>
    </citation>
    <scope>NUCLEOTIDE SEQUENCE</scope>
</reference>
<evidence type="ECO:0000259" key="2">
    <source>
        <dbReference type="Pfam" id="PF12776"/>
    </source>
</evidence>
<keyword evidence="4" id="KW-1185">Reference proteome</keyword>
<reference evidence="4" key="2">
    <citation type="submission" date="2013-12" db="EMBL/GenBank/DDBJ databases">
        <authorList>
            <person name="Yu Y."/>
            <person name="Lee S."/>
            <person name="de Baynast K."/>
            <person name="Wissotski M."/>
            <person name="Liu L."/>
            <person name="Talag J."/>
            <person name="Goicoechea J."/>
            <person name="Angelova A."/>
            <person name="Jetty R."/>
            <person name="Kudrna D."/>
            <person name="Golser W."/>
            <person name="Rivera L."/>
            <person name="Zhang J."/>
            <person name="Wing R."/>
        </authorList>
    </citation>
    <scope>NUCLEOTIDE SEQUENCE</scope>
</reference>
<dbReference type="HOGENOM" id="CLU_028568_0_1_1"/>
<reference evidence="3" key="3">
    <citation type="submission" date="2015-04" db="UniProtKB">
        <authorList>
            <consortium name="EnsemblPlants"/>
        </authorList>
    </citation>
    <scope>IDENTIFICATION</scope>
</reference>
<organism evidence="3 4">
    <name type="scientific">Leersia perrieri</name>
    <dbReference type="NCBI Taxonomy" id="77586"/>
    <lineage>
        <taxon>Eukaryota</taxon>
        <taxon>Viridiplantae</taxon>
        <taxon>Streptophyta</taxon>
        <taxon>Embryophyta</taxon>
        <taxon>Tracheophyta</taxon>
        <taxon>Spermatophyta</taxon>
        <taxon>Magnoliopsida</taxon>
        <taxon>Liliopsida</taxon>
        <taxon>Poales</taxon>
        <taxon>Poaceae</taxon>
        <taxon>BOP clade</taxon>
        <taxon>Oryzoideae</taxon>
        <taxon>Oryzeae</taxon>
        <taxon>Oryzinae</taxon>
        <taxon>Leersia</taxon>
    </lineage>
</organism>
<dbReference type="Gramene" id="LPERR02G28290.1">
    <property type="protein sequence ID" value="LPERR02G28290.1"/>
    <property type="gene ID" value="LPERR02G28290"/>
</dbReference>
<dbReference type="eggNOG" id="ENOG502QWB8">
    <property type="taxonomic scope" value="Eukaryota"/>
</dbReference>
<evidence type="ECO:0000313" key="3">
    <source>
        <dbReference type="EnsemblPlants" id="LPERR02G28290.1"/>
    </source>
</evidence>
<dbReference type="Proteomes" id="UP000032180">
    <property type="component" value="Chromosome 2"/>
</dbReference>
<protein>
    <recommendedName>
        <fullName evidence="2">Myb/SANT-like domain-containing protein</fullName>
    </recommendedName>
</protein>